<dbReference type="Proteomes" id="UP001229244">
    <property type="component" value="Unassembled WGS sequence"/>
</dbReference>
<accession>A0AAE3VNX1</accession>
<protein>
    <submittedName>
        <fullName evidence="8">MFS family arabinose efflux permease</fullName>
    </submittedName>
</protein>
<feature type="transmembrane region" description="Helical" evidence="6">
    <location>
        <begin position="170"/>
        <end position="191"/>
    </location>
</feature>
<comment type="caution">
    <text evidence="8">The sequence shown here is derived from an EMBL/GenBank/DDBJ whole genome shotgun (WGS) entry which is preliminary data.</text>
</comment>
<feature type="transmembrane region" description="Helical" evidence="6">
    <location>
        <begin position="104"/>
        <end position="127"/>
    </location>
</feature>
<name>A0AAE3VNX1_9HYPH</name>
<evidence type="ECO:0000256" key="6">
    <source>
        <dbReference type="SAM" id="Phobius"/>
    </source>
</evidence>
<feature type="transmembrane region" description="Helical" evidence="6">
    <location>
        <begin position="335"/>
        <end position="355"/>
    </location>
</feature>
<evidence type="ECO:0000256" key="4">
    <source>
        <dbReference type="ARBA" id="ARBA00022989"/>
    </source>
</evidence>
<evidence type="ECO:0000256" key="2">
    <source>
        <dbReference type="ARBA" id="ARBA00022475"/>
    </source>
</evidence>
<dbReference type="PANTHER" id="PTHR43124">
    <property type="entry name" value="PURINE EFFLUX PUMP PBUE"/>
    <property type="match status" value="1"/>
</dbReference>
<evidence type="ECO:0000256" key="3">
    <source>
        <dbReference type="ARBA" id="ARBA00022692"/>
    </source>
</evidence>
<dbReference type="AlphaFoldDB" id="A0AAE3VNX1"/>
<feature type="transmembrane region" description="Helical" evidence="6">
    <location>
        <begin position="361"/>
        <end position="383"/>
    </location>
</feature>
<keyword evidence="9" id="KW-1185">Reference proteome</keyword>
<keyword evidence="2" id="KW-1003">Cell membrane</keyword>
<comment type="subcellular location">
    <subcellularLocation>
        <location evidence="1">Cell membrane</location>
        <topology evidence="1">Multi-pass membrane protein</topology>
    </subcellularLocation>
</comment>
<evidence type="ECO:0000313" key="9">
    <source>
        <dbReference type="Proteomes" id="UP001229244"/>
    </source>
</evidence>
<dbReference type="InterPro" id="IPR020846">
    <property type="entry name" value="MFS_dom"/>
</dbReference>
<dbReference type="InterPro" id="IPR011701">
    <property type="entry name" value="MFS"/>
</dbReference>
<evidence type="ECO:0000256" key="5">
    <source>
        <dbReference type="ARBA" id="ARBA00023136"/>
    </source>
</evidence>
<feature type="transmembrane region" description="Helical" evidence="6">
    <location>
        <begin position="139"/>
        <end position="164"/>
    </location>
</feature>
<keyword evidence="3 6" id="KW-0812">Transmembrane</keyword>
<gene>
    <name evidence="8" type="ORF">J2S73_002561</name>
</gene>
<reference evidence="8" key="1">
    <citation type="submission" date="2023-07" db="EMBL/GenBank/DDBJ databases">
        <title>Genomic Encyclopedia of Type Strains, Phase IV (KMG-IV): sequencing the most valuable type-strain genomes for metagenomic binning, comparative biology and taxonomic classification.</title>
        <authorList>
            <person name="Goeker M."/>
        </authorList>
    </citation>
    <scope>NUCLEOTIDE SEQUENCE</scope>
    <source>
        <strain evidence="8">DSM 21202</strain>
    </source>
</reference>
<dbReference type="PANTHER" id="PTHR43124:SF10">
    <property type="entry name" value="PURINE EFFLUX PUMP PBUE"/>
    <property type="match status" value="1"/>
</dbReference>
<proteinExistence type="predicted"/>
<feature type="transmembrane region" description="Helical" evidence="6">
    <location>
        <begin position="12"/>
        <end position="33"/>
    </location>
</feature>
<dbReference type="RefSeq" id="WP_306885931.1">
    <property type="nucleotide sequence ID" value="NZ_JAUSUL010000002.1"/>
</dbReference>
<feature type="transmembrane region" description="Helical" evidence="6">
    <location>
        <begin position="53"/>
        <end position="74"/>
    </location>
</feature>
<dbReference type="Gene3D" id="1.20.1250.20">
    <property type="entry name" value="MFS general substrate transporter like domains"/>
    <property type="match status" value="1"/>
</dbReference>
<dbReference type="PROSITE" id="PS50850">
    <property type="entry name" value="MFS"/>
    <property type="match status" value="1"/>
</dbReference>
<evidence type="ECO:0000259" key="7">
    <source>
        <dbReference type="PROSITE" id="PS50850"/>
    </source>
</evidence>
<keyword evidence="4 6" id="KW-1133">Transmembrane helix</keyword>
<sequence length="390" mass="39380">MSYKESSSQTNLVRSIEVAALLAAVLLVGSNAFVLSPILSDVASGLGTEPFRVAWAISASGAATAVSALTLAGLVDRFPAGRVLGAAALLLALAQAAGAASQNWIWLCLSQALAGVAVGIILPGAYATAAATAEPGREAARLGFVLTGWALSLVFAVPLAALVAEQFGWRSVYVILAGLSAVVGVGLFAGLRGVRAGSAAPTAPLRALRLPNVALLLAVMFAFMTAFYGSFAFLGEGVRAAFGLTAKGTGVFVLAYGLGFGLAGIVLGVAPPKISRVYVLLVLFGLASSYWAWRFALSSPTAAFGATVIWGIFNQLGVNALVVSMNRRAAEARGAVMGLNSAVTYSAVFAGPVVMGQVYAGSGFVAVTGLAAVLILVGAAVSWKALQPAA</sequence>
<dbReference type="InterPro" id="IPR036259">
    <property type="entry name" value="MFS_trans_sf"/>
</dbReference>
<organism evidence="8 9">
    <name type="scientific">Amorphus orientalis</name>
    <dbReference type="NCBI Taxonomy" id="649198"/>
    <lineage>
        <taxon>Bacteria</taxon>
        <taxon>Pseudomonadati</taxon>
        <taxon>Pseudomonadota</taxon>
        <taxon>Alphaproteobacteria</taxon>
        <taxon>Hyphomicrobiales</taxon>
        <taxon>Amorphaceae</taxon>
        <taxon>Amorphus</taxon>
    </lineage>
</organism>
<evidence type="ECO:0000313" key="8">
    <source>
        <dbReference type="EMBL" id="MDQ0316104.1"/>
    </source>
</evidence>
<feature type="domain" description="Major facilitator superfamily (MFS) profile" evidence="7">
    <location>
        <begin position="17"/>
        <end position="390"/>
    </location>
</feature>
<feature type="transmembrane region" description="Helical" evidence="6">
    <location>
        <begin position="302"/>
        <end position="323"/>
    </location>
</feature>
<dbReference type="GO" id="GO:0005886">
    <property type="term" value="C:plasma membrane"/>
    <property type="evidence" value="ECO:0007669"/>
    <property type="project" value="UniProtKB-SubCell"/>
</dbReference>
<keyword evidence="5 6" id="KW-0472">Membrane</keyword>
<feature type="transmembrane region" description="Helical" evidence="6">
    <location>
        <begin position="81"/>
        <end position="98"/>
    </location>
</feature>
<dbReference type="SUPFAM" id="SSF103473">
    <property type="entry name" value="MFS general substrate transporter"/>
    <property type="match status" value="1"/>
</dbReference>
<evidence type="ECO:0000256" key="1">
    <source>
        <dbReference type="ARBA" id="ARBA00004651"/>
    </source>
</evidence>
<dbReference type="EMBL" id="JAUSUL010000002">
    <property type="protein sequence ID" value="MDQ0316104.1"/>
    <property type="molecule type" value="Genomic_DNA"/>
</dbReference>
<feature type="transmembrane region" description="Helical" evidence="6">
    <location>
        <begin position="212"/>
        <end position="231"/>
    </location>
</feature>
<feature type="transmembrane region" description="Helical" evidence="6">
    <location>
        <begin position="277"/>
        <end position="296"/>
    </location>
</feature>
<dbReference type="GO" id="GO:0022857">
    <property type="term" value="F:transmembrane transporter activity"/>
    <property type="evidence" value="ECO:0007669"/>
    <property type="project" value="InterPro"/>
</dbReference>
<dbReference type="InterPro" id="IPR050189">
    <property type="entry name" value="MFS_Efflux_Transporters"/>
</dbReference>
<dbReference type="Pfam" id="PF07690">
    <property type="entry name" value="MFS_1"/>
    <property type="match status" value="1"/>
</dbReference>
<feature type="transmembrane region" description="Helical" evidence="6">
    <location>
        <begin position="251"/>
        <end position="270"/>
    </location>
</feature>